<evidence type="ECO:0000256" key="10">
    <source>
        <dbReference type="SAM" id="SignalP"/>
    </source>
</evidence>
<dbReference type="SUPFAM" id="SSF56935">
    <property type="entry name" value="Porins"/>
    <property type="match status" value="1"/>
</dbReference>
<evidence type="ECO:0000256" key="5">
    <source>
        <dbReference type="ARBA" id="ARBA00023077"/>
    </source>
</evidence>
<dbReference type="InterPro" id="IPR012910">
    <property type="entry name" value="Plug_dom"/>
</dbReference>
<dbReference type="InterPro" id="IPR037066">
    <property type="entry name" value="Plug_dom_sf"/>
</dbReference>
<dbReference type="InterPro" id="IPR039426">
    <property type="entry name" value="TonB-dep_rcpt-like"/>
</dbReference>
<keyword evidence="3 8" id="KW-1134">Transmembrane beta strand</keyword>
<evidence type="ECO:0000256" key="8">
    <source>
        <dbReference type="PROSITE-ProRule" id="PRU01360"/>
    </source>
</evidence>
<dbReference type="PROSITE" id="PS52016">
    <property type="entry name" value="TONB_DEPENDENT_REC_3"/>
    <property type="match status" value="1"/>
</dbReference>
<accession>A0ABT8KWN5</accession>
<comment type="similarity">
    <text evidence="8 9">Belongs to the TonB-dependent receptor family.</text>
</comment>
<proteinExistence type="inferred from homology"/>
<dbReference type="Pfam" id="PF13715">
    <property type="entry name" value="CarbopepD_reg_2"/>
    <property type="match status" value="1"/>
</dbReference>
<keyword evidence="13" id="KW-0675">Receptor</keyword>
<keyword evidence="14" id="KW-1185">Reference proteome</keyword>
<dbReference type="InterPro" id="IPR023996">
    <property type="entry name" value="TonB-dep_OMP_SusC/RagA"/>
</dbReference>
<evidence type="ECO:0000313" key="13">
    <source>
        <dbReference type="EMBL" id="MDN5205189.1"/>
    </source>
</evidence>
<comment type="subcellular location">
    <subcellularLocation>
        <location evidence="1 8">Cell outer membrane</location>
        <topology evidence="1 8">Multi-pass membrane protein</topology>
    </subcellularLocation>
</comment>
<dbReference type="NCBIfam" id="TIGR04057">
    <property type="entry name" value="SusC_RagA_signa"/>
    <property type="match status" value="1"/>
</dbReference>
<dbReference type="Pfam" id="PF07715">
    <property type="entry name" value="Plug"/>
    <property type="match status" value="1"/>
</dbReference>
<dbReference type="Proteomes" id="UP001172082">
    <property type="component" value="Unassembled WGS sequence"/>
</dbReference>
<keyword evidence="2 8" id="KW-0813">Transport</keyword>
<sequence>MRKKLRTSCLLLFALLFSATVTFGQDRTITGKVTDGTDQSGLPGVNIVIKGTSIGSITDVDGNYSINVPSSGGILVFSSIGFLPQEIEIGSQSQINIVMSQDVQQLSEVVIVGYGTQLKQDLTGNIAKVSGEEIRNIPVNSFESAIQGRTSGVFIEKSSGKLGEGIKIRVRGSSSISASNQPLYVVDGIPVTSENQGITNNQPTNPLADINFNDVESIEVLKDASAAAIYGSRASNGVVIITTKRGKAGKTNINIGYQFGVSEPSRLIDWMNAAEYREIYTEATLRWQGIDPITATDADRLAAQQLLDTGFGLIDGFSTDFDTDTDWQDQAFNDDAGFQQLDISASGGNENTGFFAGLSYNDQTGILINNDFERISGRLNLDQKASDKLSFGLGLNFVRTELTRVSNDNAFATPLQLVALAPTQRARLDDGSPNPSTIYYNGLIEKENAQAITVGYRTLGNLNATYQIIDDLAFRTEFGIDVLDNQDDNYQGRVTQDGSPGGQAESRSVRVVNYTTSSFFTYDKTINENHNLKGVLGMSYQQSNRNLTSIQARGFPTDDLNTIASAAENTFQSSSQTAFSFLSYFGRVNYKLNDRYLIGLSGRIDGSSKFGDNNRYGFFPAVSAGWIISEESFLNGSSTFSFLKLRASYGITGNAPVANFGSLGQYAGAPYTTTAGLRPWTLSSPDLKWETTKQLDIGIDFGILNDRITGELDYYVKNTDDLLLSRPLPAISGFTSIFENIGEMKNSGIEIVLNSQNIVGDFSWSTSFNIAFNDNEVTKLNSDADIIAGRNRVRVGEPLGVFVSRQYAGVDPANGDALYYDEEGNTTNDINAAPNVVIGDPNPDFVGGLNNNFSYKGIELSAFFQFVQGNEVYNDGGRFQSNNASGFVDNQTRDQLARWRQPGDITDVPRAELVGGVGDGHSSRYLSDGSYIRLKTLTLGYNFPQEILSRAKLSSAKIYVSAQNLVTITDYEGWDPEVNFTGTNRTTTTTNIVQGTDFYTAPQARTISFGVNIGF</sequence>
<feature type="chain" id="PRO_5047020935" evidence="10">
    <location>
        <begin position="25"/>
        <end position="1015"/>
    </location>
</feature>
<name>A0ABT8KWN5_9BACT</name>
<dbReference type="SUPFAM" id="SSF49464">
    <property type="entry name" value="Carboxypeptidase regulatory domain-like"/>
    <property type="match status" value="1"/>
</dbReference>
<dbReference type="Gene3D" id="2.40.170.20">
    <property type="entry name" value="TonB-dependent receptor, beta-barrel domain"/>
    <property type="match status" value="1"/>
</dbReference>
<feature type="domain" description="TonB-dependent receptor plug" evidence="12">
    <location>
        <begin position="119"/>
        <end position="238"/>
    </location>
</feature>
<evidence type="ECO:0000256" key="1">
    <source>
        <dbReference type="ARBA" id="ARBA00004571"/>
    </source>
</evidence>
<dbReference type="InterPro" id="IPR008969">
    <property type="entry name" value="CarboxyPept-like_regulatory"/>
</dbReference>
<dbReference type="Gene3D" id="2.170.130.10">
    <property type="entry name" value="TonB-dependent receptor, plug domain"/>
    <property type="match status" value="1"/>
</dbReference>
<dbReference type="InterPro" id="IPR023997">
    <property type="entry name" value="TonB-dep_OMP_SusC/RagA_CS"/>
</dbReference>
<dbReference type="InterPro" id="IPR036942">
    <property type="entry name" value="Beta-barrel_TonB_sf"/>
</dbReference>
<dbReference type="Pfam" id="PF00593">
    <property type="entry name" value="TonB_dep_Rec_b-barrel"/>
    <property type="match status" value="1"/>
</dbReference>
<dbReference type="NCBIfam" id="TIGR04056">
    <property type="entry name" value="OMP_RagA_SusC"/>
    <property type="match status" value="1"/>
</dbReference>
<keyword evidence="5 9" id="KW-0798">TonB box</keyword>
<evidence type="ECO:0000259" key="12">
    <source>
        <dbReference type="Pfam" id="PF07715"/>
    </source>
</evidence>
<dbReference type="InterPro" id="IPR000531">
    <property type="entry name" value="Beta-barrel_TonB"/>
</dbReference>
<comment type="caution">
    <text evidence="13">The sequence shown here is derived from an EMBL/GenBank/DDBJ whole genome shotgun (WGS) entry which is preliminary data.</text>
</comment>
<keyword evidence="4 8" id="KW-0812">Transmembrane</keyword>
<evidence type="ECO:0000256" key="6">
    <source>
        <dbReference type="ARBA" id="ARBA00023136"/>
    </source>
</evidence>
<evidence type="ECO:0000256" key="2">
    <source>
        <dbReference type="ARBA" id="ARBA00022448"/>
    </source>
</evidence>
<gene>
    <name evidence="13" type="ORF">QQ008_27645</name>
</gene>
<dbReference type="Gene3D" id="2.60.40.1120">
    <property type="entry name" value="Carboxypeptidase-like, regulatory domain"/>
    <property type="match status" value="1"/>
</dbReference>
<evidence type="ECO:0000256" key="7">
    <source>
        <dbReference type="ARBA" id="ARBA00023237"/>
    </source>
</evidence>
<feature type="signal peptide" evidence="10">
    <location>
        <begin position="1"/>
        <end position="24"/>
    </location>
</feature>
<evidence type="ECO:0000256" key="9">
    <source>
        <dbReference type="RuleBase" id="RU003357"/>
    </source>
</evidence>
<evidence type="ECO:0000259" key="11">
    <source>
        <dbReference type="Pfam" id="PF00593"/>
    </source>
</evidence>
<keyword evidence="7 8" id="KW-0998">Cell outer membrane</keyword>
<protein>
    <submittedName>
        <fullName evidence="13">TonB-dependent receptor</fullName>
    </submittedName>
</protein>
<organism evidence="13 14">
    <name type="scientific">Splendidivirga corallicola</name>
    <dbReference type="NCBI Taxonomy" id="3051826"/>
    <lineage>
        <taxon>Bacteria</taxon>
        <taxon>Pseudomonadati</taxon>
        <taxon>Bacteroidota</taxon>
        <taxon>Cytophagia</taxon>
        <taxon>Cytophagales</taxon>
        <taxon>Splendidivirgaceae</taxon>
        <taxon>Splendidivirga</taxon>
    </lineage>
</organism>
<evidence type="ECO:0000313" key="14">
    <source>
        <dbReference type="Proteomes" id="UP001172082"/>
    </source>
</evidence>
<evidence type="ECO:0000256" key="4">
    <source>
        <dbReference type="ARBA" id="ARBA00022692"/>
    </source>
</evidence>
<keyword evidence="6 8" id="KW-0472">Membrane</keyword>
<reference evidence="13" key="1">
    <citation type="submission" date="2023-06" db="EMBL/GenBank/DDBJ databases">
        <title>Genomic of Parafulvivirga corallium.</title>
        <authorList>
            <person name="Wang G."/>
        </authorList>
    </citation>
    <scope>NUCLEOTIDE SEQUENCE</scope>
    <source>
        <strain evidence="13">BMA10</strain>
    </source>
</reference>
<dbReference type="EMBL" id="JAUJEA010000015">
    <property type="protein sequence ID" value="MDN5205189.1"/>
    <property type="molecule type" value="Genomic_DNA"/>
</dbReference>
<dbReference type="RefSeq" id="WP_346755210.1">
    <property type="nucleotide sequence ID" value="NZ_JAUJEA010000015.1"/>
</dbReference>
<evidence type="ECO:0000256" key="3">
    <source>
        <dbReference type="ARBA" id="ARBA00022452"/>
    </source>
</evidence>
<keyword evidence="10" id="KW-0732">Signal</keyword>
<feature type="domain" description="TonB-dependent receptor-like beta-barrel" evidence="11">
    <location>
        <begin position="452"/>
        <end position="965"/>
    </location>
</feature>